<dbReference type="EMBL" id="AP028654">
    <property type="protein sequence ID" value="BEP28470.1"/>
    <property type="molecule type" value="Genomic_DNA"/>
</dbReference>
<organism evidence="1 2">
    <name type="scientific">Helicovermis profundi</name>
    <dbReference type="NCBI Taxonomy" id="3065157"/>
    <lineage>
        <taxon>Bacteria</taxon>
        <taxon>Bacillati</taxon>
        <taxon>Bacillota</taxon>
        <taxon>Clostridia</taxon>
        <taxon>Helicovermis</taxon>
    </lineage>
</organism>
<keyword evidence="2" id="KW-1185">Reference proteome</keyword>
<dbReference type="KEGG" id="hprf:HLPR_08010"/>
<evidence type="ECO:0000313" key="2">
    <source>
        <dbReference type="Proteomes" id="UP001321786"/>
    </source>
</evidence>
<dbReference type="InterPro" id="IPR028979">
    <property type="entry name" value="Ser_kin/Pase_Hpr-like_N_sf"/>
</dbReference>
<dbReference type="Proteomes" id="UP001321786">
    <property type="component" value="Chromosome"/>
</dbReference>
<name>A0AAU9E3H9_9FIRM</name>
<dbReference type="RefSeq" id="WP_338536788.1">
    <property type="nucleotide sequence ID" value="NZ_AP028654.1"/>
</dbReference>
<dbReference type="Gene3D" id="3.40.1390.20">
    <property type="entry name" value="HprK N-terminal domain-like"/>
    <property type="match status" value="1"/>
</dbReference>
<accession>A0AAU9E3H9</accession>
<proteinExistence type="predicted"/>
<reference evidence="1 2" key="1">
    <citation type="submission" date="2023-08" db="EMBL/GenBank/DDBJ databases">
        <title>Helicovermis profunda gen. nov., sp. nov., a novel mesophilic, fermentative bacterium within the Bacillota from a deep-sea hydrothermal vent chimney.</title>
        <authorList>
            <person name="Miyazaki U."/>
            <person name="Mizutani D."/>
            <person name="Hashimoto Y."/>
            <person name="Tame A."/>
            <person name="Sawayama S."/>
            <person name="Miyazaki J."/>
            <person name="Takai K."/>
            <person name="Nakagawa S."/>
        </authorList>
    </citation>
    <scope>NUCLEOTIDE SEQUENCE [LARGE SCALE GENOMIC DNA]</scope>
    <source>
        <strain evidence="1 2">S502</strain>
    </source>
</reference>
<protein>
    <submittedName>
        <fullName evidence="1">DRTGG domain-containing protein</fullName>
    </submittedName>
</protein>
<dbReference type="SUPFAM" id="SSF75138">
    <property type="entry name" value="HprK N-terminal domain-like"/>
    <property type="match status" value="1"/>
</dbReference>
<evidence type="ECO:0000313" key="1">
    <source>
        <dbReference type="EMBL" id="BEP28470.1"/>
    </source>
</evidence>
<dbReference type="AlphaFoldDB" id="A0AAU9E3H9"/>
<sequence>MKISKIVDLISAEVVLGNEWIGENVKAAFGSDLMSDVLAYAHDEAVLITGLMNNQVIRTADMLDLKAIIFVRGKIPTEEVLSLACEHEMVIATTPITLYEASGILYSNGLKSVEMGDK</sequence>
<gene>
    <name evidence="1" type="ORF">HLPR_08010</name>
</gene>